<gene>
    <name evidence="1" type="ORF">Catovirus_1_501</name>
</gene>
<name>A0A1V0S9T5_9VIRU</name>
<organism evidence="1">
    <name type="scientific">Catovirus CTV1</name>
    <dbReference type="NCBI Taxonomy" id="1977631"/>
    <lineage>
        <taxon>Viruses</taxon>
        <taxon>Varidnaviria</taxon>
        <taxon>Bamfordvirae</taxon>
        <taxon>Nucleocytoviricota</taxon>
        <taxon>Megaviricetes</taxon>
        <taxon>Imitervirales</taxon>
        <taxon>Mimiviridae</taxon>
        <taxon>Klosneuvirinae</taxon>
        <taxon>Catovirus</taxon>
    </lineage>
</organism>
<evidence type="ECO:0000313" key="1">
    <source>
        <dbReference type="EMBL" id="ARF08451.1"/>
    </source>
</evidence>
<dbReference type="EMBL" id="KY684083">
    <property type="protein sequence ID" value="ARF08451.1"/>
    <property type="molecule type" value="Genomic_DNA"/>
</dbReference>
<proteinExistence type="predicted"/>
<accession>A0A1V0S9T5</accession>
<protein>
    <submittedName>
        <fullName evidence="1">Uncharacterized protein</fullName>
    </submittedName>
</protein>
<reference evidence="1" key="1">
    <citation type="journal article" date="2017" name="Science">
        <title>Giant viruses with an expanded complement of translation system components.</title>
        <authorList>
            <person name="Schulz F."/>
            <person name="Yutin N."/>
            <person name="Ivanova N.N."/>
            <person name="Ortega D.R."/>
            <person name="Lee T.K."/>
            <person name="Vierheilig J."/>
            <person name="Daims H."/>
            <person name="Horn M."/>
            <person name="Wagner M."/>
            <person name="Jensen G.J."/>
            <person name="Kyrpides N.C."/>
            <person name="Koonin E.V."/>
            <person name="Woyke T."/>
        </authorList>
    </citation>
    <scope>NUCLEOTIDE SEQUENCE</scope>
    <source>
        <strain evidence="1">CTV1</strain>
    </source>
</reference>
<sequence length="332" mass="38699">MSNKYNDFSSEDIALKTKDGFLSREIQYLTKNSQNYNSKDVWNEYELMSELDENKLMEDLKYNECQNSVLSEQKILILDANSTENEFNFDLSYSNNEIHIIDQVLICFQNGELENWNDIFNSKIDFLIGGCLVNTNSSFTMEYNLLLNKLMDQHIVRNDSNILIPLSQMNMLINNFKKYTKFDGFNCCILKNHSIKFAIYSKDISYLKNVAKLIIIKIKSNEQDFLNIHKINLYLNFCSPITYNIYDNEIIEINNFGNKFFVIALSPSFKNSKNLCDNLKFGNLDKYGINFTRINDVSLEILDVKDEVEFELCTLHANVVQIMDGMIGTKYC</sequence>